<dbReference type="InterPro" id="IPR036291">
    <property type="entry name" value="NAD(P)-bd_dom_sf"/>
</dbReference>
<keyword evidence="4" id="KW-1185">Reference proteome</keyword>
<dbReference type="PANTHER" id="PTHR43976">
    <property type="entry name" value="SHORT CHAIN DEHYDROGENASE"/>
    <property type="match status" value="1"/>
</dbReference>
<proteinExistence type="inferred from homology"/>
<organism evidence="3 4">
    <name type="scientific">Monosporascus cannonballus</name>
    <dbReference type="NCBI Taxonomy" id="155416"/>
    <lineage>
        <taxon>Eukaryota</taxon>
        <taxon>Fungi</taxon>
        <taxon>Dikarya</taxon>
        <taxon>Ascomycota</taxon>
        <taxon>Pezizomycotina</taxon>
        <taxon>Sordariomycetes</taxon>
        <taxon>Xylariomycetidae</taxon>
        <taxon>Xylariales</taxon>
        <taxon>Xylariales incertae sedis</taxon>
        <taxon>Monosporascus</taxon>
    </lineage>
</organism>
<keyword evidence="2" id="KW-0560">Oxidoreductase</keyword>
<gene>
    <name evidence="3" type="ORF">DL762_007911</name>
</gene>
<sequence>MFSVCRYWLPELNGQYWQSAAASGLSRGASKRAVTGCSSGIGQALAQLIVETPNRLVATARKLDSLSSIPTSARAVKLELDVTTITSIETALRATLETFGRVDVVVNNAGYTLVGNTEGATEEEARALMDTNFWGTVDVTKRALGIMQDENPKSGGQKGGVVLNMSSMGVGWASRAAPFITPTNYATTSLEHMAKQHPAYTDPSYPTNALVAYMQSEQNRSTWAEPSAVAAAIYQAVSRGKRIPIRVPLGHDSWGMIAKDLEDIKRNLDELKEISVGVGDPKQLESINFLK</sequence>
<dbReference type="Pfam" id="PF00106">
    <property type="entry name" value="adh_short"/>
    <property type="match status" value="1"/>
</dbReference>
<dbReference type="InterPro" id="IPR051911">
    <property type="entry name" value="SDR_oxidoreductase"/>
</dbReference>
<name>A0ABY0GXQ1_9PEZI</name>
<dbReference type="PANTHER" id="PTHR43976:SF16">
    <property type="entry name" value="SHORT-CHAIN DEHYDROGENASE_REDUCTASE FAMILY PROTEIN"/>
    <property type="match status" value="1"/>
</dbReference>
<evidence type="ECO:0000256" key="2">
    <source>
        <dbReference type="ARBA" id="ARBA00023002"/>
    </source>
</evidence>
<evidence type="ECO:0000313" key="3">
    <source>
        <dbReference type="EMBL" id="RYO79904.1"/>
    </source>
</evidence>
<comment type="similarity">
    <text evidence="1">Belongs to the short-chain dehydrogenases/reductases (SDR) family.</text>
</comment>
<evidence type="ECO:0000256" key="1">
    <source>
        <dbReference type="ARBA" id="ARBA00006484"/>
    </source>
</evidence>
<accession>A0ABY0GXQ1</accession>
<evidence type="ECO:0008006" key="5">
    <source>
        <dbReference type="Google" id="ProtNLM"/>
    </source>
</evidence>
<dbReference type="Gene3D" id="3.40.50.720">
    <property type="entry name" value="NAD(P)-binding Rossmann-like Domain"/>
    <property type="match status" value="1"/>
</dbReference>
<dbReference type="PRINTS" id="PR00081">
    <property type="entry name" value="GDHRDH"/>
</dbReference>
<comment type="caution">
    <text evidence="3">The sequence shown here is derived from an EMBL/GenBank/DDBJ whole genome shotgun (WGS) entry which is preliminary data.</text>
</comment>
<evidence type="ECO:0000313" key="4">
    <source>
        <dbReference type="Proteomes" id="UP000294003"/>
    </source>
</evidence>
<dbReference type="Proteomes" id="UP000294003">
    <property type="component" value="Unassembled WGS sequence"/>
</dbReference>
<reference evidence="3 4" key="1">
    <citation type="submission" date="2018-06" db="EMBL/GenBank/DDBJ databases">
        <title>Complete Genomes of Monosporascus.</title>
        <authorList>
            <person name="Robinson A.J."/>
            <person name="Natvig D.O."/>
        </authorList>
    </citation>
    <scope>NUCLEOTIDE SEQUENCE [LARGE SCALE GENOMIC DNA]</scope>
    <source>
        <strain evidence="3 4">CBS 609.92</strain>
    </source>
</reference>
<dbReference type="EMBL" id="QJNS01000309">
    <property type="protein sequence ID" value="RYO79904.1"/>
    <property type="molecule type" value="Genomic_DNA"/>
</dbReference>
<protein>
    <recommendedName>
        <fullName evidence="5">NAD(P)-binding protein</fullName>
    </recommendedName>
</protein>
<dbReference type="InterPro" id="IPR002347">
    <property type="entry name" value="SDR_fam"/>
</dbReference>
<dbReference type="SUPFAM" id="SSF51735">
    <property type="entry name" value="NAD(P)-binding Rossmann-fold domains"/>
    <property type="match status" value="1"/>
</dbReference>